<keyword evidence="4 5" id="KW-0472">Membrane</keyword>
<keyword evidence="2 5" id="KW-0812">Transmembrane</keyword>
<dbReference type="Pfam" id="PF10507">
    <property type="entry name" value="TMEM65"/>
    <property type="match status" value="1"/>
</dbReference>
<evidence type="ECO:0000259" key="6">
    <source>
        <dbReference type="SMART" id="SM00065"/>
    </source>
</evidence>
<dbReference type="PANTHER" id="PTHR21706:SF15">
    <property type="entry name" value="TRANSMEMBRANE PROTEIN 65"/>
    <property type="match status" value="1"/>
</dbReference>
<name>A0AAD3CYI2_9STRA</name>
<dbReference type="Proteomes" id="UP001054902">
    <property type="component" value="Unassembled WGS sequence"/>
</dbReference>
<dbReference type="GO" id="GO:0016020">
    <property type="term" value="C:membrane"/>
    <property type="evidence" value="ECO:0007669"/>
    <property type="project" value="UniProtKB-SubCell"/>
</dbReference>
<evidence type="ECO:0000313" key="7">
    <source>
        <dbReference type="EMBL" id="GFH53260.1"/>
    </source>
</evidence>
<reference evidence="7 8" key="1">
    <citation type="journal article" date="2021" name="Sci. Rep.">
        <title>The genome of the diatom Chaetoceros tenuissimus carries an ancient integrated fragment of an extant virus.</title>
        <authorList>
            <person name="Hongo Y."/>
            <person name="Kimura K."/>
            <person name="Takaki Y."/>
            <person name="Yoshida Y."/>
            <person name="Baba S."/>
            <person name="Kobayashi G."/>
            <person name="Nagasaki K."/>
            <person name="Hano T."/>
            <person name="Tomaru Y."/>
        </authorList>
    </citation>
    <scope>NUCLEOTIDE SEQUENCE [LARGE SCALE GENOMIC DNA]</scope>
    <source>
        <strain evidence="7 8">NIES-3715</strain>
    </source>
</reference>
<organism evidence="7 8">
    <name type="scientific">Chaetoceros tenuissimus</name>
    <dbReference type="NCBI Taxonomy" id="426638"/>
    <lineage>
        <taxon>Eukaryota</taxon>
        <taxon>Sar</taxon>
        <taxon>Stramenopiles</taxon>
        <taxon>Ochrophyta</taxon>
        <taxon>Bacillariophyta</taxon>
        <taxon>Coscinodiscophyceae</taxon>
        <taxon>Chaetocerotophycidae</taxon>
        <taxon>Chaetocerotales</taxon>
        <taxon>Chaetocerotaceae</taxon>
        <taxon>Chaetoceros</taxon>
    </lineage>
</organism>
<dbReference type="AlphaFoldDB" id="A0AAD3CYI2"/>
<comment type="caution">
    <text evidence="7">The sequence shown here is derived from an EMBL/GenBank/DDBJ whole genome shotgun (WGS) entry which is preliminary data.</text>
</comment>
<evidence type="ECO:0000313" key="8">
    <source>
        <dbReference type="Proteomes" id="UP001054902"/>
    </source>
</evidence>
<dbReference type="PANTHER" id="PTHR21706">
    <property type="entry name" value="TRANSMEMBRANE PROTEIN 65"/>
    <property type="match status" value="1"/>
</dbReference>
<dbReference type="Pfam" id="PF01590">
    <property type="entry name" value="GAF"/>
    <property type="match status" value="1"/>
</dbReference>
<keyword evidence="3 5" id="KW-1133">Transmembrane helix</keyword>
<dbReference type="GO" id="GO:0005739">
    <property type="term" value="C:mitochondrion"/>
    <property type="evidence" value="ECO:0007669"/>
    <property type="project" value="TreeGrafter"/>
</dbReference>
<evidence type="ECO:0000256" key="2">
    <source>
        <dbReference type="ARBA" id="ARBA00022692"/>
    </source>
</evidence>
<dbReference type="SUPFAM" id="SSF55781">
    <property type="entry name" value="GAF domain-like"/>
    <property type="match status" value="1"/>
</dbReference>
<sequence>MQSFMRKCGAGHGMMARKMLQGKKTKELELISPSSVKLQQNLRLTKRYFSSSVSSTSKASSASEVTPTPEQLKIVALRYAVPMIGFGFTDNLVMITAGEAIDQTFGVTLGISTMTAAGFGQVCSDVAGNLSGGFVDALCAKLNLPKHHLTEAQLDMRITRYYRTAGACVGVVIGCLLGMSCLLFMDTDAADRARRAKELESIFQSVMKEGKTLFQAERASLFMLDEEKKELWSQVATGTKGIIKVDLNQTSLLGESVKSGDIVNVRDAYEDDRFNAAVDKESGFRTKSILVIPVKDENGKIIGAIQMINKKTKDGEDAEFTKDDEKLVTMMASHVTSFIRIVGGD</sequence>
<feature type="transmembrane region" description="Helical" evidence="5">
    <location>
        <begin position="164"/>
        <end position="185"/>
    </location>
</feature>
<evidence type="ECO:0000256" key="1">
    <source>
        <dbReference type="ARBA" id="ARBA00004141"/>
    </source>
</evidence>
<dbReference type="EMBL" id="BLLK01000046">
    <property type="protein sequence ID" value="GFH53260.1"/>
    <property type="molecule type" value="Genomic_DNA"/>
</dbReference>
<keyword evidence="8" id="KW-1185">Reference proteome</keyword>
<dbReference type="InterPro" id="IPR003018">
    <property type="entry name" value="GAF"/>
</dbReference>
<dbReference type="Gene3D" id="3.30.450.40">
    <property type="match status" value="1"/>
</dbReference>
<comment type="subcellular location">
    <subcellularLocation>
        <location evidence="1">Membrane</location>
        <topology evidence="1">Multi-pass membrane protein</topology>
    </subcellularLocation>
</comment>
<evidence type="ECO:0000256" key="5">
    <source>
        <dbReference type="SAM" id="Phobius"/>
    </source>
</evidence>
<dbReference type="InterPro" id="IPR029016">
    <property type="entry name" value="GAF-like_dom_sf"/>
</dbReference>
<protein>
    <recommendedName>
        <fullName evidence="6">GAF domain-containing protein</fullName>
    </recommendedName>
</protein>
<accession>A0AAD3CYI2</accession>
<dbReference type="InterPro" id="IPR019537">
    <property type="entry name" value="TMEM65"/>
</dbReference>
<evidence type="ECO:0000256" key="3">
    <source>
        <dbReference type="ARBA" id="ARBA00022989"/>
    </source>
</evidence>
<proteinExistence type="predicted"/>
<gene>
    <name evidence="7" type="ORF">CTEN210_09736</name>
</gene>
<evidence type="ECO:0000256" key="4">
    <source>
        <dbReference type="ARBA" id="ARBA00023136"/>
    </source>
</evidence>
<feature type="domain" description="GAF" evidence="6">
    <location>
        <begin position="198"/>
        <end position="343"/>
    </location>
</feature>
<dbReference type="SMART" id="SM00065">
    <property type="entry name" value="GAF"/>
    <property type="match status" value="1"/>
</dbReference>